<name>A0A8X9AC43_SALSN</name>
<dbReference type="Pfam" id="PF00112">
    <property type="entry name" value="Peptidase_C1"/>
    <property type="match status" value="1"/>
</dbReference>
<dbReference type="PANTHER" id="PTHR12411">
    <property type="entry name" value="CYSTEINE PROTEASE FAMILY C1-RELATED"/>
    <property type="match status" value="1"/>
</dbReference>
<dbReference type="SMART" id="SM00645">
    <property type="entry name" value="Pept_C1"/>
    <property type="match status" value="1"/>
</dbReference>
<proteinExistence type="inferred from homology"/>
<gene>
    <name evidence="4" type="ORF">SASPL_101669</name>
</gene>
<dbReference type="InterPro" id="IPR038765">
    <property type="entry name" value="Papain-like_cys_pep_sf"/>
</dbReference>
<evidence type="ECO:0000256" key="1">
    <source>
        <dbReference type="ARBA" id="ARBA00008455"/>
    </source>
</evidence>
<dbReference type="Proteomes" id="UP000298416">
    <property type="component" value="Unassembled WGS sequence"/>
</dbReference>
<dbReference type="InterPro" id="IPR025660">
    <property type="entry name" value="Pept_his_AS"/>
</dbReference>
<organism evidence="4">
    <name type="scientific">Salvia splendens</name>
    <name type="common">Scarlet sage</name>
    <dbReference type="NCBI Taxonomy" id="180675"/>
    <lineage>
        <taxon>Eukaryota</taxon>
        <taxon>Viridiplantae</taxon>
        <taxon>Streptophyta</taxon>
        <taxon>Embryophyta</taxon>
        <taxon>Tracheophyta</taxon>
        <taxon>Spermatophyta</taxon>
        <taxon>Magnoliopsida</taxon>
        <taxon>eudicotyledons</taxon>
        <taxon>Gunneridae</taxon>
        <taxon>Pentapetalae</taxon>
        <taxon>asterids</taxon>
        <taxon>lamiids</taxon>
        <taxon>Lamiales</taxon>
        <taxon>Lamiaceae</taxon>
        <taxon>Nepetoideae</taxon>
        <taxon>Mentheae</taxon>
        <taxon>Salviinae</taxon>
        <taxon>Salvia</taxon>
        <taxon>Salvia subgen. Calosphace</taxon>
        <taxon>core Calosphace</taxon>
    </lineage>
</organism>
<dbReference type="InterPro" id="IPR025661">
    <property type="entry name" value="Pept_asp_AS"/>
</dbReference>
<keyword evidence="2" id="KW-1015">Disulfide bond</keyword>
<dbReference type="InterPro" id="IPR013128">
    <property type="entry name" value="Peptidase_C1A"/>
</dbReference>
<reference evidence="4" key="1">
    <citation type="submission" date="2018-01" db="EMBL/GenBank/DDBJ databases">
        <authorList>
            <person name="Mao J.F."/>
        </authorList>
    </citation>
    <scope>NUCLEOTIDE SEQUENCE</scope>
    <source>
        <strain evidence="4">Huo1</strain>
        <tissue evidence="4">Leaf</tissue>
    </source>
</reference>
<reference evidence="4" key="2">
    <citation type="submission" date="2020-08" db="EMBL/GenBank/DDBJ databases">
        <title>Plant Genome Project.</title>
        <authorList>
            <person name="Zhang R.-G."/>
        </authorList>
    </citation>
    <scope>NUCLEOTIDE SEQUENCE</scope>
    <source>
        <strain evidence="4">Huo1</strain>
        <tissue evidence="4">Leaf</tissue>
    </source>
</reference>
<protein>
    <recommendedName>
        <fullName evidence="3">Peptidase C1A papain C-terminal domain-containing protein</fullName>
    </recommendedName>
</protein>
<sequence>MKSSWLTVADIEGIIAIQSGNLNELSEQHILECNYEHEGCKGGRQTNAIDLVIKNGDLASETDYPYTGIPTACANNKQSSLSSKITGIGYIPYNNETALLEEVANQPVSVDVDITIWQFYRSGILTGECGTKLNHAVAVVGYGESKDGVKFWLGKNSWGLGWGEDGYVSLHRSIDAKEGMCGIAKLGCYPIV</sequence>
<evidence type="ECO:0000313" key="4">
    <source>
        <dbReference type="EMBL" id="KAG6436767.1"/>
    </source>
</evidence>
<dbReference type="AlphaFoldDB" id="A0A8X9AC43"/>
<dbReference type="InterPro" id="IPR000668">
    <property type="entry name" value="Peptidase_C1A_C"/>
</dbReference>
<evidence type="ECO:0000313" key="5">
    <source>
        <dbReference type="Proteomes" id="UP000298416"/>
    </source>
</evidence>
<evidence type="ECO:0000259" key="3">
    <source>
        <dbReference type="SMART" id="SM00645"/>
    </source>
</evidence>
<dbReference type="InterPro" id="IPR039417">
    <property type="entry name" value="Peptidase_C1A_papain-like"/>
</dbReference>
<dbReference type="CDD" id="cd02248">
    <property type="entry name" value="Peptidase_C1A"/>
    <property type="match status" value="1"/>
</dbReference>
<dbReference type="GO" id="GO:0006508">
    <property type="term" value="P:proteolysis"/>
    <property type="evidence" value="ECO:0007669"/>
    <property type="project" value="InterPro"/>
</dbReference>
<evidence type="ECO:0000256" key="2">
    <source>
        <dbReference type="ARBA" id="ARBA00023157"/>
    </source>
</evidence>
<dbReference type="GO" id="GO:0008234">
    <property type="term" value="F:cysteine-type peptidase activity"/>
    <property type="evidence" value="ECO:0007669"/>
    <property type="project" value="InterPro"/>
</dbReference>
<comment type="similarity">
    <text evidence="1">Belongs to the peptidase C1 family.</text>
</comment>
<dbReference type="PROSITE" id="PS00640">
    <property type="entry name" value="THIOL_PROTEASE_ASN"/>
    <property type="match status" value="1"/>
</dbReference>
<comment type="caution">
    <text evidence="4">The sequence shown here is derived from an EMBL/GenBank/DDBJ whole genome shotgun (WGS) entry which is preliminary data.</text>
</comment>
<keyword evidence="5" id="KW-1185">Reference proteome</keyword>
<dbReference type="SUPFAM" id="SSF54001">
    <property type="entry name" value="Cysteine proteinases"/>
    <property type="match status" value="1"/>
</dbReference>
<feature type="domain" description="Peptidase C1A papain C-terminal" evidence="3">
    <location>
        <begin position="2"/>
        <end position="191"/>
    </location>
</feature>
<accession>A0A8X9AC43</accession>
<dbReference type="EMBL" id="PNBA02000001">
    <property type="protein sequence ID" value="KAG6436767.1"/>
    <property type="molecule type" value="Genomic_DNA"/>
</dbReference>
<dbReference type="Gene3D" id="3.90.70.10">
    <property type="entry name" value="Cysteine proteinases"/>
    <property type="match status" value="1"/>
</dbReference>
<dbReference type="PROSITE" id="PS00639">
    <property type="entry name" value="THIOL_PROTEASE_HIS"/>
    <property type="match status" value="1"/>
</dbReference>